<dbReference type="GO" id="GO:0016787">
    <property type="term" value="F:hydrolase activity"/>
    <property type="evidence" value="ECO:0007669"/>
    <property type="project" value="UniProtKB-KW"/>
</dbReference>
<dbReference type="InterPro" id="IPR003010">
    <property type="entry name" value="C-N_Hydrolase"/>
</dbReference>
<dbReference type="Proteomes" id="UP001594288">
    <property type="component" value="Unassembled WGS sequence"/>
</dbReference>
<name>A0ABV6YN80_UNCEI</name>
<sequence>MSMRVGYLQFGPIFGKKQANRERVAGFLSDVKADLIVLPEFFASGYVFESRQELMELAEEDGGESFAFLNELSRSMGSAIVGSIAERDGDDCYNTCVLSSGGEIKARYRKVHLFDREKELFTPGDMPFDVYDLGGVKIGMMVCFDWVFPEAMRALALKGAQIVCHPSNLVLPYCPRAMITRCIENGVYAITTNRVGNEARAGLDLTFIGMSQVVGPRGDVLMRANEEEEDLRIIDINPALADNKMITQRNHLIDDRRPEFYEDICKIETPPPEFPT</sequence>
<keyword evidence="1 3" id="KW-0378">Hydrolase</keyword>
<keyword evidence="4" id="KW-1185">Reference proteome</keyword>
<evidence type="ECO:0000313" key="4">
    <source>
        <dbReference type="Proteomes" id="UP001594288"/>
    </source>
</evidence>
<accession>A0ABV6YN80</accession>
<dbReference type="InterPro" id="IPR050345">
    <property type="entry name" value="Aliph_Amidase/BUP"/>
</dbReference>
<gene>
    <name evidence="3" type="ORF">ACFL2Z_01245</name>
</gene>
<dbReference type="Pfam" id="PF00795">
    <property type="entry name" value="CN_hydrolase"/>
    <property type="match status" value="1"/>
</dbReference>
<dbReference type="SUPFAM" id="SSF56317">
    <property type="entry name" value="Carbon-nitrogen hydrolase"/>
    <property type="match status" value="1"/>
</dbReference>
<dbReference type="InterPro" id="IPR036526">
    <property type="entry name" value="C-N_Hydrolase_sf"/>
</dbReference>
<reference evidence="3 4" key="1">
    <citation type="submission" date="2024-09" db="EMBL/GenBank/DDBJ databases">
        <authorList>
            <person name="D'Angelo T."/>
        </authorList>
    </citation>
    <scope>NUCLEOTIDE SEQUENCE [LARGE SCALE GENOMIC DNA]</scope>
    <source>
        <strain evidence="3">SAG AM-311-F02</strain>
    </source>
</reference>
<dbReference type="PROSITE" id="PS50263">
    <property type="entry name" value="CN_HYDROLASE"/>
    <property type="match status" value="1"/>
</dbReference>
<evidence type="ECO:0000313" key="3">
    <source>
        <dbReference type="EMBL" id="MFC1799524.1"/>
    </source>
</evidence>
<dbReference type="PANTHER" id="PTHR43674">
    <property type="entry name" value="NITRILASE C965.09-RELATED"/>
    <property type="match status" value="1"/>
</dbReference>
<feature type="domain" description="CN hydrolase" evidence="2">
    <location>
        <begin position="3"/>
        <end position="238"/>
    </location>
</feature>
<organism evidence="3 4">
    <name type="scientific">Eiseniibacteriota bacterium</name>
    <dbReference type="NCBI Taxonomy" id="2212470"/>
    <lineage>
        <taxon>Bacteria</taxon>
        <taxon>Candidatus Eiseniibacteriota</taxon>
    </lineage>
</organism>
<dbReference type="PANTHER" id="PTHR43674:SF2">
    <property type="entry name" value="BETA-UREIDOPROPIONASE"/>
    <property type="match status" value="1"/>
</dbReference>
<evidence type="ECO:0000259" key="2">
    <source>
        <dbReference type="PROSITE" id="PS50263"/>
    </source>
</evidence>
<proteinExistence type="predicted"/>
<evidence type="ECO:0000256" key="1">
    <source>
        <dbReference type="ARBA" id="ARBA00022801"/>
    </source>
</evidence>
<comment type="caution">
    <text evidence="3">The sequence shown here is derived from an EMBL/GenBank/DDBJ whole genome shotgun (WGS) entry which is preliminary data.</text>
</comment>
<protein>
    <submittedName>
        <fullName evidence="3">Nitrilase-related carbon-nitrogen hydrolase</fullName>
    </submittedName>
</protein>
<dbReference type="EMBL" id="JBHPEI010000011">
    <property type="protein sequence ID" value="MFC1799524.1"/>
    <property type="molecule type" value="Genomic_DNA"/>
</dbReference>
<dbReference type="Gene3D" id="3.60.110.10">
    <property type="entry name" value="Carbon-nitrogen hydrolase"/>
    <property type="match status" value="1"/>
</dbReference>